<organism evidence="6">
    <name type="scientific">Fervidobacterium pennivorans</name>
    <dbReference type="NCBI Taxonomy" id="93466"/>
    <lineage>
        <taxon>Bacteria</taxon>
        <taxon>Thermotogati</taxon>
        <taxon>Thermotogota</taxon>
        <taxon>Thermotogae</taxon>
        <taxon>Thermotogales</taxon>
        <taxon>Fervidobacteriaceae</taxon>
        <taxon>Fervidobacterium</taxon>
    </lineage>
</organism>
<sequence>MKACSVRWERESTSLVDLCPNCIIRNHLRVSCHHVVKLLVNIIRNKGGNCVGVAFIILNWNKPDITIRAINSIMEHENVALRGDSIIVVDNNSDYDKKEELILFFRKNGWLVIGEEEIPEINFTKPSKVLVLNKGNYGYAKGNNIGLKLAKRIGYKYAVIMNNDVVIKEPVVDKLLPILKENEKIAVVGPRVIGPDGKNQGPSVKPEGLYYFFFLPLFYPFLYLPNKIYQLWKKKTLIRMINEEVSRNGFFITYWVMGCFMLVDIDVLESVGWFDETTFLYVEEAILSEKLSQVGYKMAYVPLVSVYHEHEVSTVTLGKKRYLVHLKSILYYFKKYRNYGVIRLWLIKVGFLYNVFILQPVLMRVKSLLRKLKNNLIQRR</sequence>
<feature type="transmembrane region" description="Helical" evidence="4">
    <location>
        <begin position="245"/>
        <end position="263"/>
    </location>
</feature>
<dbReference type="InterPro" id="IPR029044">
    <property type="entry name" value="Nucleotide-diphossugar_trans"/>
</dbReference>
<keyword evidence="4" id="KW-0472">Membrane</keyword>
<dbReference type="InterPro" id="IPR001173">
    <property type="entry name" value="Glyco_trans_2-like"/>
</dbReference>
<keyword evidence="4" id="KW-1133">Transmembrane helix</keyword>
<comment type="similarity">
    <text evidence="1">Belongs to the glycosyltransferase 2 family.</text>
</comment>
<keyword evidence="4" id="KW-0812">Transmembrane</keyword>
<reference evidence="6" key="1">
    <citation type="journal article" date="2020" name="mSystems">
        <title>Genome- and Community-Level Interaction Insights into Carbon Utilization and Element Cycling Functions of Hydrothermarchaeota in Hydrothermal Sediment.</title>
        <authorList>
            <person name="Zhou Z."/>
            <person name="Liu Y."/>
            <person name="Xu W."/>
            <person name="Pan J."/>
            <person name="Luo Z.H."/>
            <person name="Li M."/>
        </authorList>
    </citation>
    <scope>NUCLEOTIDE SEQUENCE [LARGE SCALE GENOMIC DNA]</scope>
    <source>
        <strain evidence="6">SpSt-640</strain>
    </source>
</reference>
<dbReference type="Gene3D" id="3.90.550.10">
    <property type="entry name" value="Spore Coat Polysaccharide Biosynthesis Protein SpsA, Chain A"/>
    <property type="match status" value="1"/>
</dbReference>
<dbReference type="Pfam" id="PF00535">
    <property type="entry name" value="Glycos_transf_2"/>
    <property type="match status" value="1"/>
</dbReference>
<dbReference type="AlphaFoldDB" id="A0A7V4CNE9"/>
<evidence type="ECO:0000256" key="3">
    <source>
        <dbReference type="ARBA" id="ARBA00022679"/>
    </source>
</evidence>
<accession>A0A7V4CNE9</accession>
<evidence type="ECO:0000256" key="2">
    <source>
        <dbReference type="ARBA" id="ARBA00022676"/>
    </source>
</evidence>
<dbReference type="EMBL" id="DTBH01000135">
    <property type="protein sequence ID" value="HGQ77511.1"/>
    <property type="molecule type" value="Genomic_DNA"/>
</dbReference>
<dbReference type="SUPFAM" id="SSF53448">
    <property type="entry name" value="Nucleotide-diphospho-sugar transferases"/>
    <property type="match status" value="1"/>
</dbReference>
<keyword evidence="2" id="KW-0328">Glycosyltransferase</keyword>
<gene>
    <name evidence="6" type="ORF">ENU12_06375</name>
</gene>
<keyword evidence="3 6" id="KW-0808">Transferase</keyword>
<feature type="transmembrane region" description="Helical" evidence="4">
    <location>
        <begin position="342"/>
        <end position="363"/>
    </location>
</feature>
<dbReference type="PANTHER" id="PTHR43179:SF12">
    <property type="entry name" value="GALACTOFURANOSYLTRANSFERASE GLFT2"/>
    <property type="match status" value="1"/>
</dbReference>
<evidence type="ECO:0000256" key="1">
    <source>
        <dbReference type="ARBA" id="ARBA00006739"/>
    </source>
</evidence>
<dbReference type="GO" id="GO:0016757">
    <property type="term" value="F:glycosyltransferase activity"/>
    <property type="evidence" value="ECO:0007669"/>
    <property type="project" value="UniProtKB-KW"/>
</dbReference>
<evidence type="ECO:0000259" key="5">
    <source>
        <dbReference type="Pfam" id="PF00535"/>
    </source>
</evidence>
<proteinExistence type="inferred from homology"/>
<comment type="caution">
    <text evidence="6">The sequence shown here is derived from an EMBL/GenBank/DDBJ whole genome shotgun (WGS) entry which is preliminary data.</text>
</comment>
<feature type="transmembrane region" description="Helical" evidence="4">
    <location>
        <begin position="208"/>
        <end position="224"/>
    </location>
</feature>
<evidence type="ECO:0000256" key="4">
    <source>
        <dbReference type="SAM" id="Phobius"/>
    </source>
</evidence>
<name>A0A7V4CNE9_FERPE</name>
<feature type="domain" description="Glycosyltransferase 2-like" evidence="5">
    <location>
        <begin position="56"/>
        <end position="211"/>
    </location>
</feature>
<protein>
    <submittedName>
        <fullName evidence="6">Glycosyltransferase family 2 protein</fullName>
    </submittedName>
</protein>
<evidence type="ECO:0000313" key="6">
    <source>
        <dbReference type="EMBL" id="HGQ77511.1"/>
    </source>
</evidence>
<dbReference type="PANTHER" id="PTHR43179">
    <property type="entry name" value="RHAMNOSYLTRANSFERASE WBBL"/>
    <property type="match status" value="1"/>
</dbReference>